<feature type="transmembrane region" description="Helical" evidence="14">
    <location>
        <begin position="302"/>
        <end position="324"/>
    </location>
</feature>
<organism evidence="17 18">
    <name type="scientific">Sodiomyces alkalinus (strain CBS 110278 / VKM F-3762 / F11)</name>
    <name type="common">Alkaliphilic filamentous fungus</name>
    <dbReference type="NCBI Taxonomy" id="1314773"/>
    <lineage>
        <taxon>Eukaryota</taxon>
        <taxon>Fungi</taxon>
        <taxon>Dikarya</taxon>
        <taxon>Ascomycota</taxon>
        <taxon>Pezizomycotina</taxon>
        <taxon>Sordariomycetes</taxon>
        <taxon>Hypocreomycetidae</taxon>
        <taxon>Glomerellales</taxon>
        <taxon>Plectosphaerellaceae</taxon>
        <taxon>Sodiomyces</taxon>
    </lineage>
</organism>
<dbReference type="SUPFAM" id="SSF49899">
    <property type="entry name" value="Concanavalin A-like lectins/glucanases"/>
    <property type="match status" value="1"/>
</dbReference>
<evidence type="ECO:0000256" key="3">
    <source>
        <dbReference type="ARBA" id="ARBA00012729"/>
    </source>
</evidence>
<keyword evidence="14" id="KW-1133">Transmembrane helix</keyword>
<keyword evidence="4" id="KW-0328">Glycosyltransferase</keyword>
<keyword evidence="8 14" id="KW-0472">Membrane</keyword>
<gene>
    <name evidence="17" type="ORF">SODALDRAFT_270703</name>
</gene>
<dbReference type="InterPro" id="IPR000757">
    <property type="entry name" value="Beta-glucanase-like"/>
</dbReference>
<evidence type="ECO:0000256" key="11">
    <source>
        <dbReference type="ARBA" id="ARBA00023316"/>
    </source>
</evidence>
<reference evidence="17 18" key="1">
    <citation type="journal article" date="2018" name="Mol. Ecol.">
        <title>The obligate alkalophilic soda-lake fungus Sodiomyces alkalinus has shifted to a protein diet.</title>
        <authorList>
            <person name="Grum-Grzhimaylo A.A."/>
            <person name="Falkoski D.L."/>
            <person name="van den Heuvel J."/>
            <person name="Valero-Jimenez C.A."/>
            <person name="Min B."/>
            <person name="Choi I.G."/>
            <person name="Lipzen A."/>
            <person name="Daum C.G."/>
            <person name="Aanen D.K."/>
            <person name="Tsang A."/>
            <person name="Henrissat B."/>
            <person name="Bilanenko E.N."/>
            <person name="de Vries R.P."/>
            <person name="van Kan J.A.L."/>
            <person name="Grigoriev I.V."/>
            <person name="Debets A.J.M."/>
        </authorList>
    </citation>
    <scope>NUCLEOTIDE SEQUENCE [LARGE SCALE GENOMIC DNA]</scope>
    <source>
        <strain evidence="17 18">F11</strain>
    </source>
</reference>
<feature type="region of interest" description="Disordered" evidence="13">
    <location>
        <begin position="407"/>
        <end position="524"/>
    </location>
</feature>
<keyword evidence="14" id="KW-0812">Transmembrane</keyword>
<keyword evidence="6 15" id="KW-0732">Signal</keyword>
<evidence type="ECO:0000256" key="1">
    <source>
        <dbReference type="ARBA" id="ARBA00000822"/>
    </source>
</evidence>
<proteinExistence type="inferred from homology"/>
<evidence type="ECO:0000313" key="17">
    <source>
        <dbReference type="EMBL" id="ROT41070.1"/>
    </source>
</evidence>
<evidence type="ECO:0000256" key="10">
    <source>
        <dbReference type="ARBA" id="ARBA00023295"/>
    </source>
</evidence>
<feature type="compositionally biased region" description="Polar residues" evidence="13">
    <location>
        <begin position="451"/>
        <end position="460"/>
    </location>
</feature>
<dbReference type="Proteomes" id="UP000272025">
    <property type="component" value="Unassembled WGS sequence"/>
</dbReference>
<dbReference type="STRING" id="1314773.A0A3N2Q2U4"/>
<evidence type="ECO:0000256" key="15">
    <source>
        <dbReference type="SAM" id="SignalP"/>
    </source>
</evidence>
<keyword evidence="10" id="KW-0326">Glycosidase</keyword>
<evidence type="ECO:0000256" key="4">
    <source>
        <dbReference type="ARBA" id="ARBA00022676"/>
    </source>
</evidence>
<evidence type="ECO:0000256" key="7">
    <source>
        <dbReference type="ARBA" id="ARBA00022801"/>
    </source>
</evidence>
<keyword evidence="11" id="KW-0961">Cell wall biogenesis/degradation</keyword>
<dbReference type="InterPro" id="IPR013320">
    <property type="entry name" value="ConA-like_dom_sf"/>
</dbReference>
<comment type="subcellular location">
    <subcellularLocation>
        <location evidence="2">Membrane</location>
    </subcellularLocation>
</comment>
<comment type="similarity">
    <text evidence="12">Belongs to the glycosyl hydrolase 16 family. CRH1 subfamily.</text>
</comment>
<evidence type="ECO:0000256" key="9">
    <source>
        <dbReference type="ARBA" id="ARBA00023180"/>
    </source>
</evidence>
<keyword evidence="5" id="KW-0808">Transferase</keyword>
<dbReference type="AlphaFoldDB" id="A0A3N2Q2U4"/>
<dbReference type="RefSeq" id="XP_028468876.1">
    <property type="nucleotide sequence ID" value="XM_028607733.1"/>
</dbReference>
<evidence type="ECO:0000313" key="18">
    <source>
        <dbReference type="Proteomes" id="UP000272025"/>
    </source>
</evidence>
<dbReference type="GO" id="GO:0005975">
    <property type="term" value="P:carbohydrate metabolic process"/>
    <property type="evidence" value="ECO:0007669"/>
    <property type="project" value="InterPro"/>
</dbReference>
<evidence type="ECO:0000256" key="12">
    <source>
        <dbReference type="ARBA" id="ARBA00038074"/>
    </source>
</evidence>
<evidence type="ECO:0000259" key="16">
    <source>
        <dbReference type="PROSITE" id="PS51762"/>
    </source>
</evidence>
<feature type="compositionally biased region" description="Pro residues" evidence="13">
    <location>
        <begin position="465"/>
        <end position="474"/>
    </location>
</feature>
<dbReference type="EMBL" id="ML119052">
    <property type="protein sequence ID" value="ROT41070.1"/>
    <property type="molecule type" value="Genomic_DNA"/>
</dbReference>
<evidence type="ECO:0000256" key="6">
    <source>
        <dbReference type="ARBA" id="ARBA00022729"/>
    </source>
</evidence>
<dbReference type="GO" id="GO:0031505">
    <property type="term" value="P:fungal-type cell wall organization"/>
    <property type="evidence" value="ECO:0007669"/>
    <property type="project" value="TreeGrafter"/>
</dbReference>
<feature type="domain" description="GH16" evidence="16">
    <location>
        <begin position="32"/>
        <end position="250"/>
    </location>
</feature>
<keyword evidence="18" id="KW-1185">Reference proteome</keyword>
<name>A0A3N2Q2U4_SODAK</name>
<protein>
    <recommendedName>
        <fullName evidence="3">chitinase</fullName>
        <ecNumber evidence="3">3.2.1.14</ecNumber>
    </recommendedName>
</protein>
<dbReference type="GO" id="GO:0009277">
    <property type="term" value="C:fungal-type cell wall"/>
    <property type="evidence" value="ECO:0007669"/>
    <property type="project" value="TreeGrafter"/>
</dbReference>
<keyword evidence="9" id="KW-0325">Glycoprotein</keyword>
<dbReference type="GeneID" id="39576211"/>
<dbReference type="Pfam" id="PF00722">
    <property type="entry name" value="Glyco_hydro_16"/>
    <property type="match status" value="1"/>
</dbReference>
<dbReference type="GO" id="GO:0016757">
    <property type="term" value="F:glycosyltransferase activity"/>
    <property type="evidence" value="ECO:0007669"/>
    <property type="project" value="UniProtKB-KW"/>
</dbReference>
<keyword evidence="7" id="KW-0378">Hydrolase</keyword>
<evidence type="ECO:0000256" key="2">
    <source>
        <dbReference type="ARBA" id="ARBA00004370"/>
    </source>
</evidence>
<feature type="signal peptide" evidence="15">
    <location>
        <begin position="1"/>
        <end position="22"/>
    </location>
</feature>
<dbReference type="GO" id="GO:0016020">
    <property type="term" value="C:membrane"/>
    <property type="evidence" value="ECO:0007669"/>
    <property type="project" value="UniProtKB-SubCell"/>
</dbReference>
<sequence length="524" mass="57600">MWRSFALPAFALVASLARPGLAQVHSDCNPMNETACPPNPAFGMDYTFHFNATPHRDAWETHAGAVEYHPDTGVSFAIHQQGDSPTIRSKFYFFGGRTEIHLRAAAGKGIISSMMWLSDTLDEVDWEFVGVNQTMALSNYFGKGEEIYTEGVNHVTPFNVFDDYHNYTTLWTRDRLEWWIDGERVRVLHRADALRDGYLYPQTPMRLYLGIWAGGDPRLPEGTREWAGGDTEYENGPYVMYIKKALVEDFSTGREYVYGDDSGSWESIDIVDGNSTVKEALLAPPSKSLSEKFNDLPEAARIGVYAGGGSVGALILFTLVFYIIRQRRRGAREAEAAARIAEEERLEMESYKKRGINPDSFAGQTGTEYKSNQAVGKDGSIRSESFDIPVAAAGPLGGAGFPEKGWGNGGYGSAPGTGLQSPRSPLMERNGEALQSPTFPHQSPYHDASPTRENFQSPLRTGSPGMPPRGPLPADPHRSVSTPPQSYGNMRLGSPAPSHPSRSFSANQGYGGDSQDHWNNGGHR</sequence>
<feature type="compositionally biased region" description="Polar residues" evidence="13">
    <location>
        <begin position="362"/>
        <end position="374"/>
    </location>
</feature>
<dbReference type="Gene3D" id="2.60.120.200">
    <property type="match status" value="1"/>
</dbReference>
<dbReference type="CDD" id="cd02183">
    <property type="entry name" value="GH16_fungal_CRH1_transglycosylase"/>
    <property type="match status" value="1"/>
</dbReference>
<feature type="region of interest" description="Disordered" evidence="13">
    <location>
        <begin position="355"/>
        <end position="376"/>
    </location>
</feature>
<evidence type="ECO:0000256" key="14">
    <source>
        <dbReference type="SAM" id="Phobius"/>
    </source>
</evidence>
<dbReference type="InterPro" id="IPR050546">
    <property type="entry name" value="Glycosyl_Hydrlase_16"/>
</dbReference>
<comment type="catalytic activity">
    <reaction evidence="1">
        <text>Random endo-hydrolysis of N-acetyl-beta-D-glucosaminide (1-&gt;4)-beta-linkages in chitin and chitodextrins.</text>
        <dbReference type="EC" id="3.2.1.14"/>
    </reaction>
</comment>
<dbReference type="PROSITE" id="PS51762">
    <property type="entry name" value="GH16_2"/>
    <property type="match status" value="1"/>
</dbReference>
<evidence type="ECO:0000256" key="8">
    <source>
        <dbReference type="ARBA" id="ARBA00023136"/>
    </source>
</evidence>
<accession>A0A3N2Q2U4</accession>
<dbReference type="PANTHER" id="PTHR10963:SF27">
    <property type="entry name" value="GLYCOSIDASE-RELATED"/>
    <property type="match status" value="1"/>
</dbReference>
<dbReference type="GO" id="GO:0008843">
    <property type="term" value="F:endochitinase activity"/>
    <property type="evidence" value="ECO:0007669"/>
    <property type="project" value="UniProtKB-EC"/>
</dbReference>
<feature type="chain" id="PRO_5018134938" description="chitinase" evidence="15">
    <location>
        <begin position="23"/>
        <end position="524"/>
    </location>
</feature>
<evidence type="ECO:0000256" key="5">
    <source>
        <dbReference type="ARBA" id="ARBA00022679"/>
    </source>
</evidence>
<evidence type="ECO:0000256" key="13">
    <source>
        <dbReference type="SAM" id="MobiDB-lite"/>
    </source>
</evidence>
<feature type="compositionally biased region" description="Polar residues" evidence="13">
    <location>
        <begin position="479"/>
        <end position="488"/>
    </location>
</feature>
<dbReference type="PANTHER" id="PTHR10963">
    <property type="entry name" value="GLYCOSYL HYDROLASE-RELATED"/>
    <property type="match status" value="1"/>
</dbReference>
<dbReference type="EC" id="3.2.1.14" evidence="3"/>
<dbReference type="OrthoDB" id="4781at2759"/>